<organism evidence="4 5">
    <name type="scientific">Haloprofundus marisrubri</name>
    <dbReference type="NCBI Taxonomy" id="1514971"/>
    <lineage>
        <taxon>Archaea</taxon>
        <taxon>Methanobacteriati</taxon>
        <taxon>Methanobacteriota</taxon>
        <taxon>Stenosarchaea group</taxon>
        <taxon>Halobacteria</taxon>
        <taxon>Halobacteriales</taxon>
        <taxon>Haloferacaceae</taxon>
        <taxon>Haloprofundus</taxon>
    </lineage>
</organism>
<dbReference type="Pfam" id="PF24039">
    <property type="entry name" value="DUF7348"/>
    <property type="match status" value="1"/>
</dbReference>
<evidence type="ECO:0008006" key="6">
    <source>
        <dbReference type="Google" id="ProtNLM"/>
    </source>
</evidence>
<dbReference type="InterPro" id="IPR055772">
    <property type="entry name" value="DUF7348"/>
</dbReference>
<dbReference type="AlphaFoldDB" id="A0A0W1R9U2"/>
<feature type="domain" description="DR2241 4Fe-4S iron-sulfur cluster binding" evidence="1">
    <location>
        <begin position="222"/>
        <end position="303"/>
    </location>
</feature>
<keyword evidence="5" id="KW-1185">Reference proteome</keyword>
<gene>
    <name evidence="4" type="ORF">AUR64_10905</name>
</gene>
<name>A0A0W1R9U2_9EURY</name>
<evidence type="ECO:0000259" key="1">
    <source>
        <dbReference type="Pfam" id="PF18009"/>
    </source>
</evidence>
<protein>
    <recommendedName>
        <fullName evidence="6">DR2241 stabilising domain-containing protein</fullName>
    </recommendedName>
</protein>
<proteinExistence type="predicted"/>
<dbReference type="Pfam" id="PF18069">
    <property type="entry name" value="DR2241"/>
    <property type="match status" value="1"/>
</dbReference>
<dbReference type="OrthoDB" id="194676at2157"/>
<evidence type="ECO:0000259" key="3">
    <source>
        <dbReference type="Pfam" id="PF24039"/>
    </source>
</evidence>
<dbReference type="RefSeq" id="WP_058581452.1">
    <property type="nucleotide sequence ID" value="NZ_LOPU01000018.1"/>
</dbReference>
<feature type="domain" description="DR2241 stabilising" evidence="2">
    <location>
        <begin position="111"/>
        <end position="221"/>
    </location>
</feature>
<evidence type="ECO:0000313" key="4">
    <source>
        <dbReference type="EMBL" id="KTG10097.1"/>
    </source>
</evidence>
<dbReference type="Proteomes" id="UP000054387">
    <property type="component" value="Unassembled WGS sequence"/>
</dbReference>
<dbReference type="Pfam" id="PF18009">
    <property type="entry name" value="Fer4_23"/>
    <property type="match status" value="1"/>
</dbReference>
<feature type="domain" description="DUF7348" evidence="3">
    <location>
        <begin position="4"/>
        <end position="72"/>
    </location>
</feature>
<evidence type="ECO:0000259" key="2">
    <source>
        <dbReference type="Pfam" id="PF18069"/>
    </source>
</evidence>
<dbReference type="Gene3D" id="3.30.70.2320">
    <property type="match status" value="1"/>
</dbReference>
<dbReference type="STRING" id="1514971.AUR64_10905"/>
<reference evidence="4 5" key="1">
    <citation type="submission" date="2015-12" db="EMBL/GenBank/DDBJ databases">
        <title>Haloprofundus marisrubri gen. nov., sp. nov., an extremely halophilic archaeon isolated from the Discovery deep brine-seawater interface in the Red Sea.</title>
        <authorList>
            <person name="Zhang G."/>
            <person name="Stingl U."/>
            <person name="Rashid M."/>
        </authorList>
    </citation>
    <scope>NUCLEOTIDE SEQUENCE [LARGE SCALE GENOMIC DNA]</scope>
    <source>
        <strain evidence="4 5">SB9</strain>
    </source>
</reference>
<comment type="caution">
    <text evidence="4">The sequence shown here is derived from an EMBL/GenBank/DDBJ whole genome shotgun (WGS) entry which is preliminary data.</text>
</comment>
<dbReference type="Gene3D" id="3.30.1360.190">
    <property type="match status" value="1"/>
</dbReference>
<evidence type="ECO:0000313" key="5">
    <source>
        <dbReference type="Proteomes" id="UP000054387"/>
    </source>
</evidence>
<dbReference type="InterPro" id="IPR041181">
    <property type="entry name" value="DR2241_middle"/>
</dbReference>
<sequence>MHAGQLDALLDAVDASDGVAFDGLHAGRADDGFYFETPHTERTGLSEAEFRDVAESNPWFVSNWFYWTREVGLGDRGESETNAESDTARRDGGNARRAFLRWAENADDHGVPERYEALADGVTREWGQLCVTATVADHGERRYHLRHVADADADLSSLDVYADPLEARSIVTYDERGRYRPLKTAPTLPDGWAFTDLDGRALVETVDTVYPATIPNWYREQEGRLDVTHWHETADRQTGIYDIIDELDEEAVEWIAESCCVDSQCLKRRMWDADEETELDADRGDGVFPCREPCSLVVAAARKWTTLEREESQTYEFELTPSEKEQVEEIIDTVAEGRTEEIREADVYEGANRYRARFLRAKRFDDHGNLSGTPTDE</sequence>
<dbReference type="EMBL" id="LOPU01000018">
    <property type="protein sequence ID" value="KTG10097.1"/>
    <property type="molecule type" value="Genomic_DNA"/>
</dbReference>
<accession>A0A0W1R9U2</accession>
<dbReference type="InterPro" id="IPR041346">
    <property type="entry name" value="DR2241_Fer4"/>
</dbReference>